<proteinExistence type="predicted"/>
<dbReference type="AlphaFoldDB" id="A0A558C3M2"/>
<evidence type="ECO:0000313" key="7">
    <source>
        <dbReference type="EMBL" id="TVT43287.1"/>
    </source>
</evidence>
<sequence length="394" mass="42526">MRGGCFVLRNHFPLVPLCIVKFLSALAALLPLSAAVVAAPGPFVVRGYLPATQAHKAYLNYHHGATYVVDSAVVIKGHFQFKGVVADPQQASLLLPPPGTPYTHMLAEDVATIYLEKGAITVTGPGQPMQAVATGTPLNHEHTVLTAQTAPLQAQLAALYAARRRQPAADTALARQTDAQEARLNQQLQGVYAAYLRAHPANPYSLYALAEYEAYQPDVAASAALFQALALSVRTSPQGQLMQQQLARLQRTALGAQAPDFGLPDPSGKLVKLSDLRGQYVLVDFWASWCKPCRAENPTVAKAYATYQHQNFTVISISLDNQSARAAWLKAIQDDGLTWTQVSDLHGFNTEVAQQYAISAIPQNFLLDPQGRIVAKNLRGDALSQKLAQVLSAN</sequence>
<evidence type="ECO:0000256" key="2">
    <source>
        <dbReference type="ARBA" id="ARBA00022748"/>
    </source>
</evidence>
<feature type="signal peptide" evidence="5">
    <location>
        <begin position="1"/>
        <end position="38"/>
    </location>
</feature>
<accession>A0A558C3M2</accession>
<dbReference type="GO" id="GO:0017004">
    <property type="term" value="P:cytochrome complex assembly"/>
    <property type="evidence" value="ECO:0007669"/>
    <property type="project" value="UniProtKB-KW"/>
</dbReference>
<dbReference type="GO" id="GO:0030313">
    <property type="term" value="C:cell envelope"/>
    <property type="evidence" value="ECO:0007669"/>
    <property type="project" value="UniProtKB-SubCell"/>
</dbReference>
<comment type="subcellular location">
    <subcellularLocation>
        <location evidence="1">Cell envelope</location>
    </subcellularLocation>
</comment>
<dbReference type="InterPro" id="IPR013766">
    <property type="entry name" value="Thioredoxin_domain"/>
</dbReference>
<dbReference type="EMBL" id="VMRJ01000001">
    <property type="protein sequence ID" value="TVT43287.1"/>
    <property type="molecule type" value="Genomic_DNA"/>
</dbReference>
<dbReference type="Pfam" id="PF14289">
    <property type="entry name" value="DUF4369"/>
    <property type="match status" value="1"/>
</dbReference>
<dbReference type="InterPro" id="IPR000866">
    <property type="entry name" value="AhpC/TSA"/>
</dbReference>
<evidence type="ECO:0000256" key="5">
    <source>
        <dbReference type="SAM" id="SignalP"/>
    </source>
</evidence>
<dbReference type="PROSITE" id="PS51352">
    <property type="entry name" value="THIOREDOXIN_2"/>
    <property type="match status" value="1"/>
</dbReference>
<dbReference type="InterPro" id="IPR036249">
    <property type="entry name" value="Thioredoxin-like_sf"/>
</dbReference>
<evidence type="ECO:0000256" key="4">
    <source>
        <dbReference type="ARBA" id="ARBA00023284"/>
    </source>
</evidence>
<keyword evidence="8" id="KW-1185">Reference proteome</keyword>
<evidence type="ECO:0000256" key="3">
    <source>
        <dbReference type="ARBA" id="ARBA00023157"/>
    </source>
</evidence>
<feature type="domain" description="Thioredoxin" evidence="6">
    <location>
        <begin position="252"/>
        <end position="394"/>
    </location>
</feature>
<dbReference type="GO" id="GO:0016491">
    <property type="term" value="F:oxidoreductase activity"/>
    <property type="evidence" value="ECO:0007669"/>
    <property type="project" value="InterPro"/>
</dbReference>
<dbReference type="Gene3D" id="3.40.30.10">
    <property type="entry name" value="Glutaredoxin"/>
    <property type="match status" value="1"/>
</dbReference>
<keyword evidence="5" id="KW-0732">Signal</keyword>
<evidence type="ECO:0000313" key="8">
    <source>
        <dbReference type="Proteomes" id="UP000317624"/>
    </source>
</evidence>
<evidence type="ECO:0000259" key="6">
    <source>
        <dbReference type="PROSITE" id="PS51352"/>
    </source>
</evidence>
<comment type="caution">
    <text evidence="7">The sequence shown here is derived from an EMBL/GenBank/DDBJ whole genome shotgun (WGS) entry which is preliminary data.</text>
</comment>
<dbReference type="InterPro" id="IPR025380">
    <property type="entry name" value="DUF4369"/>
</dbReference>
<reference evidence="7 8" key="1">
    <citation type="submission" date="2019-07" db="EMBL/GenBank/DDBJ databases">
        <title>Hymenobacter sp. straun FUR1 Genome sequencing and assembly.</title>
        <authorList>
            <person name="Chhetri G."/>
        </authorList>
    </citation>
    <scope>NUCLEOTIDE SEQUENCE [LARGE SCALE GENOMIC DNA]</scope>
    <source>
        <strain evidence="7 8">Fur1</strain>
    </source>
</reference>
<feature type="chain" id="PRO_5035172302" evidence="5">
    <location>
        <begin position="39"/>
        <end position="394"/>
    </location>
</feature>
<dbReference type="InterPro" id="IPR050553">
    <property type="entry name" value="Thioredoxin_ResA/DsbE_sf"/>
</dbReference>
<keyword evidence="2" id="KW-0201">Cytochrome c-type biogenesis</keyword>
<dbReference type="Proteomes" id="UP000317624">
    <property type="component" value="Unassembled WGS sequence"/>
</dbReference>
<name>A0A558C3M2_9BACT</name>
<evidence type="ECO:0000256" key="1">
    <source>
        <dbReference type="ARBA" id="ARBA00004196"/>
    </source>
</evidence>
<dbReference type="Pfam" id="PF00578">
    <property type="entry name" value="AhpC-TSA"/>
    <property type="match status" value="1"/>
</dbReference>
<dbReference type="PANTHER" id="PTHR42852:SF6">
    <property type="entry name" value="THIOL:DISULFIDE INTERCHANGE PROTEIN DSBE"/>
    <property type="match status" value="1"/>
</dbReference>
<dbReference type="PANTHER" id="PTHR42852">
    <property type="entry name" value="THIOL:DISULFIDE INTERCHANGE PROTEIN DSBE"/>
    <property type="match status" value="1"/>
</dbReference>
<dbReference type="SUPFAM" id="SSF52833">
    <property type="entry name" value="Thioredoxin-like"/>
    <property type="match status" value="1"/>
</dbReference>
<gene>
    <name evidence="7" type="ORF">FNT36_04140</name>
</gene>
<keyword evidence="3" id="KW-1015">Disulfide bond</keyword>
<protein>
    <submittedName>
        <fullName evidence="7">AhpC/TSA family protein</fullName>
    </submittedName>
</protein>
<dbReference type="CDD" id="cd02966">
    <property type="entry name" value="TlpA_like_family"/>
    <property type="match status" value="1"/>
</dbReference>
<organism evidence="7 8">
    <name type="scientific">Hymenobacter setariae</name>
    <dbReference type="NCBI Taxonomy" id="2594794"/>
    <lineage>
        <taxon>Bacteria</taxon>
        <taxon>Pseudomonadati</taxon>
        <taxon>Bacteroidota</taxon>
        <taxon>Cytophagia</taxon>
        <taxon>Cytophagales</taxon>
        <taxon>Hymenobacteraceae</taxon>
        <taxon>Hymenobacter</taxon>
    </lineage>
</organism>
<keyword evidence="4" id="KW-0676">Redox-active center</keyword>
<dbReference type="OrthoDB" id="9811352at2"/>
<dbReference type="GO" id="GO:0016209">
    <property type="term" value="F:antioxidant activity"/>
    <property type="evidence" value="ECO:0007669"/>
    <property type="project" value="InterPro"/>
</dbReference>